<accession>A0A1E8EZ93</accession>
<sequence>MNIARSTVQGIYIEARKKLAESLVNGKVLLIEGGEYRLCEGLGNGCGRGCHRHRRGRCFTDDADRGG</sequence>
<organism evidence="1 2">
    <name type="scientific">Clostridium acetireducens DSM 10703</name>
    <dbReference type="NCBI Taxonomy" id="1121290"/>
    <lineage>
        <taxon>Bacteria</taxon>
        <taxon>Bacillati</taxon>
        <taxon>Bacillota</taxon>
        <taxon>Clostridia</taxon>
        <taxon>Eubacteriales</taxon>
        <taxon>Clostridiaceae</taxon>
        <taxon>Clostridium</taxon>
    </lineage>
</organism>
<reference evidence="1 2" key="1">
    <citation type="submission" date="2016-06" db="EMBL/GenBank/DDBJ databases">
        <title>Genome sequence of Clostridium acetireducens DSM 10703.</title>
        <authorList>
            <person name="Poehlein A."/>
            <person name="Fluechter S."/>
            <person name="Duerre P."/>
            <person name="Daniel R."/>
        </authorList>
    </citation>
    <scope>NUCLEOTIDE SEQUENCE [LARGE SCALE GENOMIC DNA]</scope>
    <source>
        <strain evidence="1 2">DSM 10703</strain>
    </source>
</reference>
<dbReference type="STRING" id="1121290.CLAOCE_10970"/>
<keyword evidence="2" id="KW-1185">Reference proteome</keyword>
<dbReference type="Pfam" id="PF02001">
    <property type="entry name" value="DUF134"/>
    <property type="match status" value="1"/>
</dbReference>
<protein>
    <submittedName>
        <fullName evidence="1">Uncharacterized protein</fullName>
    </submittedName>
</protein>
<evidence type="ECO:0000313" key="2">
    <source>
        <dbReference type="Proteomes" id="UP000175744"/>
    </source>
</evidence>
<dbReference type="EMBL" id="LZFO01000012">
    <property type="protein sequence ID" value="OFI06324.1"/>
    <property type="molecule type" value="Genomic_DNA"/>
</dbReference>
<comment type="caution">
    <text evidence="1">The sequence shown here is derived from an EMBL/GenBank/DDBJ whole genome shotgun (WGS) entry which is preliminary data.</text>
</comment>
<dbReference type="AlphaFoldDB" id="A0A1E8EZ93"/>
<proteinExistence type="predicted"/>
<gene>
    <name evidence="1" type="ORF">CLOACE_10970</name>
</gene>
<dbReference type="InterPro" id="IPR002852">
    <property type="entry name" value="UPF0251"/>
</dbReference>
<name>A0A1E8EZ93_9CLOT</name>
<evidence type="ECO:0000313" key="1">
    <source>
        <dbReference type="EMBL" id="OFI06324.1"/>
    </source>
</evidence>
<dbReference type="Proteomes" id="UP000175744">
    <property type="component" value="Unassembled WGS sequence"/>
</dbReference>